<reference evidence="1 2" key="1">
    <citation type="journal article" date="2005" name="Nat. Biotechnol.">
        <title>Complete genome sequence of the acetic acid bacterium Gluconobacter oxydans.</title>
        <authorList>
            <person name="Prust C."/>
            <person name="Hoffmeister M."/>
            <person name="Liesegang H."/>
            <person name="Wiezer A."/>
            <person name="Fricke W.F."/>
            <person name="Ehrenreich A."/>
            <person name="Gottschalk G."/>
            <person name="Deppenmeier U."/>
        </authorList>
    </citation>
    <scope>NUCLEOTIDE SEQUENCE [LARGE SCALE GENOMIC DNA]</scope>
    <source>
        <strain evidence="2">621H</strain>
        <plasmid evidence="2">Plasmid pGOX1</plasmid>
    </source>
</reference>
<proteinExistence type="predicted"/>
<keyword evidence="2" id="KW-1185">Reference proteome</keyword>
<evidence type="ECO:0000313" key="1">
    <source>
        <dbReference type="EMBL" id="AAW59697.1"/>
    </source>
</evidence>
<dbReference type="KEGG" id="gox:GOX2633"/>
<name>Q5HXQ6_GLUOX</name>
<dbReference type="eggNOG" id="ENOG5032R46">
    <property type="taxonomic scope" value="Bacteria"/>
</dbReference>
<evidence type="ECO:0000313" key="2">
    <source>
        <dbReference type="Proteomes" id="UP000006375"/>
    </source>
</evidence>
<accession>Q5HXQ6</accession>
<sequence>MPGRNAGHAVSHSLVRRLRLLCSSSLYRTTMSDARTLDRARKGRSGIKPGTYDLTPEFLISLRTALQRRRHRRSSKMPSYGTREINGQRVRHTVALGTHCLPATILQQAELRQFALPFDWIHATPGMIRHCLENDFADFLPEQGERHHPTFRDRFGLKEIFLHKDPQSEGDRAYYQRCIERFRLLMKSRDAKLFVMISRPSNPIGWHFPELVDLLNRMTSNAELLAIQLQPQRDKGESVGMELSQERNGSRLYDYRPVSDESALGYFPDIMDELMILRLIYQYHLDPVTLP</sequence>
<dbReference type="HOGENOM" id="CLU_1056737_0_0_5"/>
<geneLocation type="plasmid" evidence="1 2">
    <name>pGOX1</name>
</geneLocation>
<protein>
    <submittedName>
        <fullName evidence="1">Uncharacterized protein</fullName>
    </submittedName>
</protein>
<organism evidence="1 2">
    <name type="scientific">Gluconobacter oxydans (strain 621H)</name>
    <name type="common">Gluconobacter suboxydans</name>
    <dbReference type="NCBI Taxonomy" id="290633"/>
    <lineage>
        <taxon>Bacteria</taxon>
        <taxon>Pseudomonadati</taxon>
        <taxon>Pseudomonadota</taxon>
        <taxon>Alphaproteobacteria</taxon>
        <taxon>Acetobacterales</taxon>
        <taxon>Acetobacteraceae</taxon>
        <taxon>Gluconobacter</taxon>
    </lineage>
</organism>
<dbReference type="InterPro" id="IPR014903">
    <property type="entry name" value="DUF1796"/>
</dbReference>
<keyword evidence="1" id="KW-0614">Plasmid</keyword>
<dbReference type="EMBL" id="CP000004">
    <property type="protein sequence ID" value="AAW59697.1"/>
    <property type="molecule type" value="Genomic_DNA"/>
</dbReference>
<dbReference type="Proteomes" id="UP000006375">
    <property type="component" value="Plasmid pGOX1"/>
</dbReference>
<dbReference type="AlphaFoldDB" id="Q5HXQ6"/>
<gene>
    <name evidence="1" type="ordered locus">GOX2633</name>
</gene>
<dbReference type="Pfam" id="PF08795">
    <property type="entry name" value="DUF1796"/>
    <property type="match status" value="1"/>
</dbReference>